<evidence type="ECO:0000256" key="2">
    <source>
        <dbReference type="SAM" id="MobiDB-lite"/>
    </source>
</evidence>
<organism evidence="4 5">
    <name type="scientific">Orchesella dallaii</name>
    <dbReference type="NCBI Taxonomy" id="48710"/>
    <lineage>
        <taxon>Eukaryota</taxon>
        <taxon>Metazoa</taxon>
        <taxon>Ecdysozoa</taxon>
        <taxon>Arthropoda</taxon>
        <taxon>Hexapoda</taxon>
        <taxon>Collembola</taxon>
        <taxon>Entomobryomorpha</taxon>
        <taxon>Entomobryoidea</taxon>
        <taxon>Orchesellidae</taxon>
        <taxon>Orchesellinae</taxon>
        <taxon>Orchesella</taxon>
    </lineage>
</organism>
<feature type="compositionally biased region" description="Pro residues" evidence="2">
    <location>
        <begin position="211"/>
        <end position="223"/>
    </location>
</feature>
<keyword evidence="5" id="KW-1185">Reference proteome</keyword>
<sequence length="401" mass="42945">MFSTMRNQPPWNMDDPFGHHGFPRERNNSGSSGAGSGASTASTGEERVIPIQIIRDDAPKAPPRGKSPAPPQSEPIRVAREASPQPPTAGPQRCNTEPTHPIVLEDSRTPRAQSAPPNSQNGNEKFVSKVSIDTNGSKPAATQVGGNCSKSPKAEPPTNNGGVGGGRSIPIIIEGRQAPVFNANVNGNVPGQSSTKGAPQPKVSRPADRSPTPPPKKPAPPKDPLAQVNSVFDEVRELEKLVEEFEGNSREDRDYLILDEFLTRCLIKLDVVESEGRDDVRTHRKDCIRYIQSCISKLEKKVPLPPQPDEEGDSEQTMETATVENSEVSAETEKMESGSQQLSSNQNTPLQLEPAKPTENSTPEQPSNNGEGAQKMEVDGPTSNETQVASGAGGDQQPVKA</sequence>
<evidence type="ECO:0000259" key="3">
    <source>
        <dbReference type="PROSITE" id="PS51035"/>
    </source>
</evidence>
<feature type="region of interest" description="Disordered" evidence="2">
    <location>
        <begin position="1"/>
        <end position="226"/>
    </location>
</feature>
<feature type="compositionally biased region" description="Polar residues" evidence="2">
    <location>
        <begin position="317"/>
        <end position="329"/>
    </location>
</feature>
<proteinExistence type="predicted"/>
<reference evidence="4 5" key="1">
    <citation type="submission" date="2024-08" db="EMBL/GenBank/DDBJ databases">
        <authorList>
            <person name="Cucini C."/>
            <person name="Frati F."/>
        </authorList>
    </citation>
    <scope>NUCLEOTIDE SEQUENCE [LARGE SCALE GENOMIC DNA]</scope>
</reference>
<dbReference type="PANTHER" id="PTHR12329">
    <property type="entry name" value="BCL2-ASSOCIATED ATHANOGENE"/>
    <property type="match status" value="1"/>
</dbReference>
<dbReference type="EMBL" id="CAXLJM020000068">
    <property type="protein sequence ID" value="CAL8123027.1"/>
    <property type="molecule type" value="Genomic_DNA"/>
</dbReference>
<feature type="compositionally biased region" description="Polar residues" evidence="2">
    <location>
        <begin position="1"/>
        <end position="10"/>
    </location>
</feature>
<feature type="compositionally biased region" description="Basic and acidic residues" evidence="2">
    <location>
        <begin position="44"/>
        <end position="59"/>
    </location>
</feature>
<name>A0ABP1RAP3_9HEXA</name>
<protein>
    <recommendedName>
        <fullName evidence="3">BAG domain-containing protein</fullName>
    </recommendedName>
</protein>
<evidence type="ECO:0000256" key="1">
    <source>
        <dbReference type="ARBA" id="ARBA00023186"/>
    </source>
</evidence>
<dbReference type="InterPro" id="IPR036533">
    <property type="entry name" value="BAG_dom_sf"/>
</dbReference>
<feature type="region of interest" description="Disordered" evidence="2">
    <location>
        <begin position="301"/>
        <end position="401"/>
    </location>
</feature>
<feature type="domain" description="BAG" evidence="3">
    <location>
        <begin position="224"/>
        <end position="302"/>
    </location>
</feature>
<dbReference type="Proteomes" id="UP001642540">
    <property type="component" value="Unassembled WGS sequence"/>
</dbReference>
<dbReference type="InterPro" id="IPR039773">
    <property type="entry name" value="BAG_chaperone_regulator"/>
</dbReference>
<evidence type="ECO:0000313" key="4">
    <source>
        <dbReference type="EMBL" id="CAL8123027.1"/>
    </source>
</evidence>
<gene>
    <name evidence="4" type="ORF">ODALV1_LOCUS20058</name>
</gene>
<dbReference type="Gene3D" id="1.20.58.120">
    <property type="entry name" value="BAG domain"/>
    <property type="match status" value="1"/>
</dbReference>
<dbReference type="Pfam" id="PF02179">
    <property type="entry name" value="BAG"/>
    <property type="match status" value="1"/>
</dbReference>
<feature type="compositionally biased region" description="Polar residues" evidence="2">
    <location>
        <begin position="358"/>
        <end position="371"/>
    </location>
</feature>
<feature type="compositionally biased region" description="Polar residues" evidence="2">
    <location>
        <begin position="337"/>
        <end position="350"/>
    </location>
</feature>
<accession>A0ABP1RAP3</accession>
<dbReference type="SMART" id="SM00264">
    <property type="entry name" value="BAG"/>
    <property type="match status" value="1"/>
</dbReference>
<evidence type="ECO:0000313" key="5">
    <source>
        <dbReference type="Proteomes" id="UP001642540"/>
    </source>
</evidence>
<dbReference type="SUPFAM" id="SSF63491">
    <property type="entry name" value="BAG domain"/>
    <property type="match status" value="1"/>
</dbReference>
<comment type="caution">
    <text evidence="4">The sequence shown here is derived from an EMBL/GenBank/DDBJ whole genome shotgun (WGS) entry which is preliminary data.</text>
</comment>
<dbReference type="PROSITE" id="PS51035">
    <property type="entry name" value="BAG"/>
    <property type="match status" value="1"/>
</dbReference>
<feature type="compositionally biased region" description="Basic and acidic residues" evidence="2">
    <location>
        <begin position="16"/>
        <end position="27"/>
    </location>
</feature>
<dbReference type="PANTHER" id="PTHR12329:SF5">
    <property type="entry name" value="STARVIN, ISOFORM E"/>
    <property type="match status" value="1"/>
</dbReference>
<feature type="compositionally biased region" description="Polar residues" evidence="2">
    <location>
        <begin position="110"/>
        <end position="123"/>
    </location>
</feature>
<keyword evidence="1" id="KW-0143">Chaperone</keyword>
<dbReference type="InterPro" id="IPR003103">
    <property type="entry name" value="BAG_domain"/>
</dbReference>
<feature type="compositionally biased region" description="Polar residues" evidence="2">
    <location>
        <begin position="183"/>
        <end position="197"/>
    </location>
</feature>